<dbReference type="InterPro" id="IPR045851">
    <property type="entry name" value="AMP-bd_C_sf"/>
</dbReference>
<keyword evidence="3" id="KW-0597">Phosphoprotein</keyword>
<dbReference type="SUPFAM" id="SSF52777">
    <property type="entry name" value="CoA-dependent acyltransferases"/>
    <property type="match status" value="4"/>
</dbReference>
<dbReference type="Gene3D" id="3.40.50.12780">
    <property type="entry name" value="N-terminal domain of ligase-like"/>
    <property type="match status" value="1"/>
</dbReference>
<dbReference type="PANTHER" id="PTHR45527:SF1">
    <property type="entry name" value="FATTY ACID SYNTHASE"/>
    <property type="match status" value="1"/>
</dbReference>
<evidence type="ECO:0000256" key="3">
    <source>
        <dbReference type="ARBA" id="ARBA00022553"/>
    </source>
</evidence>
<dbReference type="SUPFAM" id="SSF47336">
    <property type="entry name" value="ACP-like"/>
    <property type="match status" value="1"/>
</dbReference>
<dbReference type="InterPro" id="IPR042099">
    <property type="entry name" value="ANL_N_sf"/>
</dbReference>
<name>A0A1H3KMC9_9PSEU</name>
<dbReference type="RefSeq" id="WP_177226703.1">
    <property type="nucleotide sequence ID" value="NZ_FNOK01000028.1"/>
</dbReference>
<dbReference type="FunFam" id="2.30.38.10:FF:000001">
    <property type="entry name" value="Non-ribosomal peptide synthetase PvdI"/>
    <property type="match status" value="1"/>
</dbReference>
<dbReference type="InterPro" id="IPR010071">
    <property type="entry name" value="AA_adenyl_dom"/>
</dbReference>
<dbReference type="GO" id="GO:0043041">
    <property type="term" value="P:amino acid activation for nonribosomal peptide biosynthetic process"/>
    <property type="evidence" value="ECO:0007669"/>
    <property type="project" value="TreeGrafter"/>
</dbReference>
<dbReference type="PROSITE" id="PS00455">
    <property type="entry name" value="AMP_BINDING"/>
    <property type="match status" value="1"/>
</dbReference>
<dbReference type="CDD" id="cd19543">
    <property type="entry name" value="DCL_NRPS"/>
    <property type="match status" value="1"/>
</dbReference>
<dbReference type="PANTHER" id="PTHR45527">
    <property type="entry name" value="NONRIBOSOMAL PEPTIDE SYNTHETASE"/>
    <property type="match status" value="1"/>
</dbReference>
<dbReference type="GO" id="GO:0003824">
    <property type="term" value="F:catalytic activity"/>
    <property type="evidence" value="ECO:0007669"/>
    <property type="project" value="InterPro"/>
</dbReference>
<evidence type="ECO:0000313" key="6">
    <source>
        <dbReference type="Proteomes" id="UP000199529"/>
    </source>
</evidence>
<dbReference type="GO" id="GO:0044550">
    <property type="term" value="P:secondary metabolite biosynthetic process"/>
    <property type="evidence" value="ECO:0007669"/>
    <property type="project" value="UniProtKB-ARBA"/>
</dbReference>
<reference evidence="6" key="1">
    <citation type="submission" date="2016-10" db="EMBL/GenBank/DDBJ databases">
        <authorList>
            <person name="Varghese N."/>
            <person name="Submissions S."/>
        </authorList>
    </citation>
    <scope>NUCLEOTIDE SEQUENCE [LARGE SCALE GENOMIC DNA]</scope>
    <source>
        <strain evidence="6">CGMCC 4.3530</strain>
    </source>
</reference>
<accession>A0A1H3KMC9</accession>
<dbReference type="Pfam" id="PF13193">
    <property type="entry name" value="AMP-binding_C"/>
    <property type="match status" value="1"/>
</dbReference>
<keyword evidence="6" id="KW-1185">Reference proteome</keyword>
<organism evidence="5 6">
    <name type="scientific">Saccharopolyspora shandongensis</name>
    <dbReference type="NCBI Taxonomy" id="418495"/>
    <lineage>
        <taxon>Bacteria</taxon>
        <taxon>Bacillati</taxon>
        <taxon>Actinomycetota</taxon>
        <taxon>Actinomycetes</taxon>
        <taxon>Pseudonocardiales</taxon>
        <taxon>Pseudonocardiaceae</taxon>
        <taxon>Saccharopolyspora</taxon>
    </lineage>
</organism>
<dbReference type="EMBL" id="FNOK01000028">
    <property type="protein sequence ID" value="SDY53190.1"/>
    <property type="molecule type" value="Genomic_DNA"/>
</dbReference>
<feature type="domain" description="Carrier" evidence="4">
    <location>
        <begin position="950"/>
        <end position="1024"/>
    </location>
</feature>
<dbReference type="InterPro" id="IPR001242">
    <property type="entry name" value="Condensation_dom"/>
</dbReference>
<evidence type="ECO:0000259" key="4">
    <source>
        <dbReference type="PROSITE" id="PS50075"/>
    </source>
</evidence>
<dbReference type="FunFam" id="3.40.50.980:FF:000001">
    <property type="entry name" value="Non-ribosomal peptide synthetase"/>
    <property type="match status" value="1"/>
</dbReference>
<evidence type="ECO:0000313" key="5">
    <source>
        <dbReference type="EMBL" id="SDY53190.1"/>
    </source>
</evidence>
<dbReference type="GO" id="GO:0005737">
    <property type="term" value="C:cytoplasm"/>
    <property type="evidence" value="ECO:0007669"/>
    <property type="project" value="TreeGrafter"/>
</dbReference>
<dbReference type="GO" id="GO:0031177">
    <property type="term" value="F:phosphopantetheine binding"/>
    <property type="evidence" value="ECO:0007669"/>
    <property type="project" value="InterPro"/>
</dbReference>
<dbReference type="InterPro" id="IPR036736">
    <property type="entry name" value="ACP-like_sf"/>
</dbReference>
<evidence type="ECO:0000256" key="2">
    <source>
        <dbReference type="ARBA" id="ARBA00022450"/>
    </source>
</evidence>
<protein>
    <submittedName>
        <fullName evidence="5">Amino acid adenylation domain-containing protein</fullName>
    </submittedName>
</protein>
<dbReference type="CDD" id="cd17652">
    <property type="entry name" value="A_NRPS_CmdD_like"/>
    <property type="match status" value="1"/>
</dbReference>
<dbReference type="Pfam" id="PF00668">
    <property type="entry name" value="Condensation"/>
    <property type="match status" value="2"/>
</dbReference>
<evidence type="ECO:0000256" key="1">
    <source>
        <dbReference type="ARBA" id="ARBA00001957"/>
    </source>
</evidence>
<dbReference type="InterPro" id="IPR025110">
    <property type="entry name" value="AMP-bd_C"/>
</dbReference>
<dbReference type="Gene3D" id="1.10.1200.10">
    <property type="entry name" value="ACP-like"/>
    <property type="match status" value="1"/>
</dbReference>
<comment type="cofactor">
    <cofactor evidence="1">
        <name>pantetheine 4'-phosphate</name>
        <dbReference type="ChEBI" id="CHEBI:47942"/>
    </cofactor>
</comment>
<gene>
    <name evidence="5" type="ORF">SAMN05216215_102897</name>
</gene>
<dbReference type="InterPro" id="IPR000873">
    <property type="entry name" value="AMP-dep_synth/lig_dom"/>
</dbReference>
<proteinExistence type="predicted"/>
<keyword evidence="2" id="KW-0596">Phosphopantetheine</keyword>
<dbReference type="FunFam" id="3.30.300.30:FF:000010">
    <property type="entry name" value="Enterobactin synthetase component F"/>
    <property type="match status" value="1"/>
</dbReference>
<dbReference type="SUPFAM" id="SSF56801">
    <property type="entry name" value="Acetyl-CoA synthetase-like"/>
    <property type="match status" value="1"/>
</dbReference>
<dbReference type="Proteomes" id="UP000199529">
    <property type="component" value="Unassembled WGS sequence"/>
</dbReference>
<dbReference type="InterPro" id="IPR020806">
    <property type="entry name" value="PKS_PP-bd"/>
</dbReference>
<dbReference type="InterPro" id="IPR023213">
    <property type="entry name" value="CAT-like_dom_sf"/>
</dbReference>
<dbReference type="PROSITE" id="PS50075">
    <property type="entry name" value="CARRIER"/>
    <property type="match status" value="1"/>
</dbReference>
<dbReference type="Gene3D" id="3.30.300.30">
    <property type="match status" value="1"/>
</dbReference>
<dbReference type="SMART" id="SM00823">
    <property type="entry name" value="PKS_PP"/>
    <property type="match status" value="1"/>
</dbReference>
<dbReference type="NCBIfam" id="TIGR01733">
    <property type="entry name" value="AA-adenyl-dom"/>
    <property type="match status" value="1"/>
</dbReference>
<dbReference type="GO" id="GO:0008610">
    <property type="term" value="P:lipid biosynthetic process"/>
    <property type="evidence" value="ECO:0007669"/>
    <property type="project" value="UniProtKB-ARBA"/>
</dbReference>
<dbReference type="Gene3D" id="3.30.559.30">
    <property type="entry name" value="Nonribosomal peptide synthetase, condensation domain"/>
    <property type="match status" value="2"/>
</dbReference>
<dbReference type="InterPro" id="IPR009081">
    <property type="entry name" value="PP-bd_ACP"/>
</dbReference>
<dbReference type="Gene3D" id="3.30.559.10">
    <property type="entry name" value="Chloramphenicol acetyltransferase-like domain"/>
    <property type="match status" value="2"/>
</dbReference>
<dbReference type="STRING" id="418495.SAMN05216215_102897"/>
<sequence>MFEGREAWLPLSEAQRGVWFAHQLDPTRLQFNCAEYLDIRGPVDVGLFESAWAALCAEADAVRVAAVVDEGELRQLVEPSADLSFADLTTAAEPERQAQQWMQAELARPVELDRRPISTFALLKLAESRYFFYYRMHHVVIDGYGVQLIGRRLGEIYTALAAGRDSDTGFAPLATLFDEDRAYRESPDFDLDREYWMKRFADQPSPIRLGGEVVDTAGSAVRHCRFDAFDPADIERLHEAAASTGTTWQVFVLAAVAAYTHRITDRRDVILGMPVAGRRSLASRRVPGMATNSVALRMDVSSNESLQQLIPRVAEEVRNALKHERYRSEDLRRDLGLEGSERAFLGPMVNFMPYDPSLDFGGHPATTHNLASGPIVDFSFGIRGQTGGSGMTLVFEANPEYHDLPGFLAHRARLTSFLAEVVAAPDRPIGRIDLLSPQERHGLLVERNATARDVPAATVPELFDRQATSTPDAVALVAEDGRTWTYRSLDAWADRLATALSGRGVGPEDFVALALPRSPELIAAMLAVLRVGAAYVPVDPGYPPERIQYMLDDLAPACLVADAARSLPETHTEVLVTSDIPAEVDGYDRRPIDPDSPAYVIYTSGSTGAPKGVVVTHRAMRNFIVDHADRFELGPTSRGLQFVSPSFDVAVGDIWPVLTSGGALVLAPEGQTTSGQTLAKLLADQRITHAAIPPVLLAQIPETAVPDLQVLITGGETPDPEIIRRWSPQARMVNVYGVTEVAVASTTSPPLSGTETVSIGKPISNTQVYVLDSSLSPVPPDAVGELYLAGAGLARGYLRRPELTAERFLPSPFGEPGTRMYRTGDLVRWRADGNLEYHGRADEQVKIRGFRVELGEVEAALAEHPTITAATAVAREDRPGRKRLIAYVQLAPGANATPAELRRFVARSLPDFMVPAAVVPLDELPITPNGKVDRRALTAPDFSTSTSDRPRPGTREAVLCELFAEALGVDEVGLHDSFFDLGGDSIMVFPLVSRAAESGLEFSAREVFQFPTVAKLAPVARESAPPEPVAAIGRSRVELTPEQHEVLTAAHPSLTEVLPVSPLQEGFLFHNILAESSHDAYASQLRFDFEGPLDPARMRTAGQALLRRHPNLRVAFHYDDALAEPVQVVCSAVDLPWSQQDLWELPSGEREAEAERLASGERARGFDLATPPLLRFLLLRIRDDRYRLVLTAHHILWDGWSTSILMRELFALYANDGDEACLPDITPYPSYLDWLAEQDHDAARQAWAAELAGLPGPTRIADSAVPEGPQEQVRCDLSAELTEALTARGHADGLTTNTLLQGAWALLLSQLTGRDDVTFGTSVSGRPPELPGVEKLVGLLTNTIPVRVRRRPDEPLPAMLARLQAAQAALIPYHYLGLSDIQRQSGHAGELFDTAIMFVNYSFDSAEWTSTLGDLRLAAFDVEDDTHYPLRLAAVPGQRLHLRLGYHPGLFRRAEAQRLLDRLVQTLRAIADGN</sequence>
<dbReference type="InterPro" id="IPR020845">
    <property type="entry name" value="AMP-binding_CS"/>
</dbReference>
<dbReference type="Pfam" id="PF00501">
    <property type="entry name" value="AMP-binding"/>
    <property type="match status" value="1"/>
</dbReference>
<dbReference type="Pfam" id="PF00550">
    <property type="entry name" value="PP-binding"/>
    <property type="match status" value="1"/>
</dbReference>
<dbReference type="FunFam" id="3.40.50.12780:FF:000012">
    <property type="entry name" value="Non-ribosomal peptide synthetase"/>
    <property type="match status" value="1"/>
</dbReference>